<dbReference type="EMBL" id="LR797252">
    <property type="protein sequence ID" value="CAB4196814.1"/>
    <property type="molecule type" value="Genomic_DNA"/>
</dbReference>
<gene>
    <name evidence="1" type="ORF">UFOVP1290_334</name>
</gene>
<protein>
    <submittedName>
        <fullName evidence="1">Uncharacterized protein</fullName>
    </submittedName>
</protein>
<organism evidence="1">
    <name type="scientific">uncultured Caudovirales phage</name>
    <dbReference type="NCBI Taxonomy" id="2100421"/>
    <lineage>
        <taxon>Viruses</taxon>
        <taxon>Duplodnaviria</taxon>
        <taxon>Heunggongvirae</taxon>
        <taxon>Uroviricota</taxon>
        <taxon>Caudoviricetes</taxon>
        <taxon>Peduoviridae</taxon>
        <taxon>Maltschvirus</taxon>
        <taxon>Maltschvirus maltsch</taxon>
    </lineage>
</organism>
<reference evidence="1" key="1">
    <citation type="submission" date="2020-05" db="EMBL/GenBank/DDBJ databases">
        <authorList>
            <person name="Chiriac C."/>
            <person name="Salcher M."/>
            <person name="Ghai R."/>
            <person name="Kavagutti S V."/>
        </authorList>
    </citation>
    <scope>NUCLEOTIDE SEQUENCE</scope>
</reference>
<evidence type="ECO:0000313" key="1">
    <source>
        <dbReference type="EMBL" id="CAB4196814.1"/>
    </source>
</evidence>
<proteinExistence type="predicted"/>
<name>A0A6J5RXR0_9CAUD</name>
<sequence length="103" mass="11879">MKVIDDCEVFDPSECYFAVGIEKDCFSTTIFITPISVWEEEGHLDDCFASQSLDYGSLPLDLSNSMEATWESKYDVEKVREAMIAKGFIENKDMYDYLFNNKD</sequence>
<accession>A0A6J5RXR0</accession>